<proteinExistence type="predicted"/>
<dbReference type="Proteomes" id="UP000218231">
    <property type="component" value="Unassembled WGS sequence"/>
</dbReference>
<evidence type="ECO:0000313" key="2">
    <source>
        <dbReference type="EMBL" id="PAV78944.1"/>
    </source>
</evidence>
<accession>A0A2A2KYD5</accession>
<keyword evidence="1" id="KW-0472">Membrane</keyword>
<feature type="transmembrane region" description="Helical" evidence="1">
    <location>
        <begin position="95"/>
        <end position="114"/>
    </location>
</feature>
<dbReference type="AlphaFoldDB" id="A0A2A2KYD5"/>
<reference evidence="2 3" key="1">
    <citation type="journal article" date="2017" name="Curr. Biol.">
        <title>Genome architecture and evolution of a unichromosomal asexual nematode.</title>
        <authorList>
            <person name="Fradin H."/>
            <person name="Zegar C."/>
            <person name="Gutwein M."/>
            <person name="Lucas J."/>
            <person name="Kovtun M."/>
            <person name="Corcoran D."/>
            <person name="Baugh L.R."/>
            <person name="Kiontke K."/>
            <person name="Gunsalus K."/>
            <person name="Fitch D.H."/>
            <person name="Piano F."/>
        </authorList>
    </citation>
    <scope>NUCLEOTIDE SEQUENCE [LARGE SCALE GENOMIC DNA]</scope>
    <source>
        <strain evidence="2">PF1309</strain>
    </source>
</reference>
<sequence>MSCSPYNSAFCVELYTNHSIDSQIPQGYIAVYSCDNQSPQNLCTTNGCRTENLPLDNETSINLKVCCCSTDMCNLNMPNPTTDKPNPTTTKLSPATQFGTLLNLIISVAAYLIYQILQK</sequence>
<organism evidence="2 3">
    <name type="scientific">Diploscapter pachys</name>
    <dbReference type="NCBI Taxonomy" id="2018661"/>
    <lineage>
        <taxon>Eukaryota</taxon>
        <taxon>Metazoa</taxon>
        <taxon>Ecdysozoa</taxon>
        <taxon>Nematoda</taxon>
        <taxon>Chromadorea</taxon>
        <taxon>Rhabditida</taxon>
        <taxon>Rhabditina</taxon>
        <taxon>Rhabditomorpha</taxon>
        <taxon>Rhabditoidea</taxon>
        <taxon>Rhabditidae</taxon>
        <taxon>Diploscapter</taxon>
    </lineage>
</organism>
<evidence type="ECO:0008006" key="4">
    <source>
        <dbReference type="Google" id="ProtNLM"/>
    </source>
</evidence>
<keyword evidence="3" id="KW-1185">Reference proteome</keyword>
<protein>
    <recommendedName>
        <fullName evidence="4">Activin types I and II receptor domain-containing protein</fullName>
    </recommendedName>
</protein>
<evidence type="ECO:0000313" key="3">
    <source>
        <dbReference type="Proteomes" id="UP000218231"/>
    </source>
</evidence>
<keyword evidence="1" id="KW-0812">Transmembrane</keyword>
<comment type="caution">
    <text evidence="2">The sequence shown here is derived from an EMBL/GenBank/DDBJ whole genome shotgun (WGS) entry which is preliminary data.</text>
</comment>
<keyword evidence="1" id="KW-1133">Transmembrane helix</keyword>
<gene>
    <name evidence="2" type="ORF">WR25_04706</name>
</gene>
<dbReference type="EMBL" id="LIAE01007487">
    <property type="protein sequence ID" value="PAV78944.1"/>
    <property type="molecule type" value="Genomic_DNA"/>
</dbReference>
<evidence type="ECO:0000256" key="1">
    <source>
        <dbReference type="SAM" id="Phobius"/>
    </source>
</evidence>
<name>A0A2A2KYD5_9BILA</name>